<proteinExistence type="predicted"/>
<sequence length="160" mass="18126">MSLLKVRNKNGVDRTFALTQTDTVESIRKRIQKELELPRNIKIHFPGRDPKPRDQDVVLGHFPQGVTIDVSESEDDGEDTEDDGLKNDFTIGMYHLISYNQAGENATQFNGVVGMSEARKDRATRAIITKNRAEQLAFQSNAILDPESFKHLLEAMKPRM</sequence>
<name>A0ACC2JTB5_9PEZI</name>
<organism evidence="1 2">
    <name type="scientific">Lasiodiplodia mahajangana</name>
    <dbReference type="NCBI Taxonomy" id="1108764"/>
    <lineage>
        <taxon>Eukaryota</taxon>
        <taxon>Fungi</taxon>
        <taxon>Dikarya</taxon>
        <taxon>Ascomycota</taxon>
        <taxon>Pezizomycotina</taxon>
        <taxon>Dothideomycetes</taxon>
        <taxon>Dothideomycetes incertae sedis</taxon>
        <taxon>Botryosphaeriales</taxon>
        <taxon>Botryosphaeriaceae</taxon>
        <taxon>Lasiodiplodia</taxon>
    </lineage>
</organism>
<gene>
    <name evidence="1" type="ORF">O1611_g3131</name>
</gene>
<dbReference type="EMBL" id="JAPUUL010000485">
    <property type="protein sequence ID" value="KAJ8130497.1"/>
    <property type="molecule type" value="Genomic_DNA"/>
</dbReference>
<reference evidence="1" key="1">
    <citation type="submission" date="2022-12" db="EMBL/GenBank/DDBJ databases">
        <title>Genome Sequence of Lasiodiplodia mahajangana.</title>
        <authorList>
            <person name="Buettner E."/>
        </authorList>
    </citation>
    <scope>NUCLEOTIDE SEQUENCE</scope>
    <source>
        <strain evidence="1">VT137</strain>
    </source>
</reference>
<dbReference type="Proteomes" id="UP001153332">
    <property type="component" value="Unassembled WGS sequence"/>
</dbReference>
<evidence type="ECO:0000313" key="2">
    <source>
        <dbReference type="Proteomes" id="UP001153332"/>
    </source>
</evidence>
<evidence type="ECO:0000313" key="1">
    <source>
        <dbReference type="EMBL" id="KAJ8130497.1"/>
    </source>
</evidence>
<accession>A0ACC2JTB5</accession>
<protein>
    <submittedName>
        <fullName evidence="1">Uncharacterized protein</fullName>
    </submittedName>
</protein>
<keyword evidence="2" id="KW-1185">Reference proteome</keyword>
<comment type="caution">
    <text evidence="1">The sequence shown here is derived from an EMBL/GenBank/DDBJ whole genome shotgun (WGS) entry which is preliminary data.</text>
</comment>